<keyword evidence="2" id="KW-0378">Hydrolase</keyword>
<dbReference type="GO" id="GO:0000175">
    <property type="term" value="F:3'-5'-RNA exonuclease activity"/>
    <property type="evidence" value="ECO:0007669"/>
    <property type="project" value="InterPro"/>
</dbReference>
<organism evidence="5 6">
    <name type="scientific">Cervus elaphus hippelaphus</name>
    <name type="common">European red deer</name>
    <dbReference type="NCBI Taxonomy" id="46360"/>
    <lineage>
        <taxon>Eukaryota</taxon>
        <taxon>Metazoa</taxon>
        <taxon>Chordata</taxon>
        <taxon>Craniata</taxon>
        <taxon>Vertebrata</taxon>
        <taxon>Euteleostomi</taxon>
        <taxon>Mammalia</taxon>
        <taxon>Eutheria</taxon>
        <taxon>Laurasiatheria</taxon>
        <taxon>Artiodactyla</taxon>
        <taxon>Ruminantia</taxon>
        <taxon>Pecora</taxon>
        <taxon>Cervidae</taxon>
        <taxon>Cervinae</taxon>
        <taxon>Cervus</taxon>
    </lineage>
</organism>
<evidence type="ECO:0000259" key="4">
    <source>
        <dbReference type="Pfam" id="PF00929"/>
    </source>
</evidence>
<keyword evidence="3" id="KW-0269">Exonuclease</keyword>
<proteinExistence type="predicted"/>
<dbReference type="InterPro" id="IPR012337">
    <property type="entry name" value="RNaseH-like_sf"/>
</dbReference>
<dbReference type="InterPro" id="IPR047201">
    <property type="entry name" value="ERI-1_3'hExo-like"/>
</dbReference>
<dbReference type="PANTHER" id="PTHR23044">
    <property type="entry name" value="3'-5' EXONUCLEASE ERI1-RELATED"/>
    <property type="match status" value="1"/>
</dbReference>
<dbReference type="PANTHER" id="PTHR23044:SF61">
    <property type="entry name" value="3'-5' EXORIBONUCLEASE 1-RELATED"/>
    <property type="match status" value="1"/>
</dbReference>
<dbReference type="InterPro" id="IPR051274">
    <property type="entry name" value="3-5_Exoribonuclease"/>
</dbReference>
<dbReference type="Pfam" id="PF00929">
    <property type="entry name" value="RNase_T"/>
    <property type="match status" value="1"/>
</dbReference>
<dbReference type="AlphaFoldDB" id="A0A212CFK1"/>
<dbReference type="OrthoDB" id="448399at2759"/>
<dbReference type="EMBL" id="MKHE01000020">
    <property type="protein sequence ID" value="OWK04779.1"/>
    <property type="molecule type" value="Genomic_DNA"/>
</dbReference>
<feature type="domain" description="Exonuclease" evidence="4">
    <location>
        <begin position="10"/>
        <end position="77"/>
    </location>
</feature>
<accession>A0A212CFK1</accession>
<evidence type="ECO:0000256" key="2">
    <source>
        <dbReference type="ARBA" id="ARBA00022801"/>
    </source>
</evidence>
<evidence type="ECO:0000256" key="1">
    <source>
        <dbReference type="ARBA" id="ARBA00022722"/>
    </source>
</evidence>
<dbReference type="SUPFAM" id="SSF53098">
    <property type="entry name" value="Ribonuclease H-like"/>
    <property type="match status" value="1"/>
</dbReference>
<name>A0A212CFK1_CEREH</name>
<dbReference type="InterPro" id="IPR013520">
    <property type="entry name" value="Ribonucl_H"/>
</dbReference>
<protein>
    <recommendedName>
        <fullName evidence="4">Exonuclease domain-containing protein</fullName>
    </recommendedName>
</protein>
<dbReference type="CDD" id="cd06133">
    <property type="entry name" value="ERI-1_3'hExo_like"/>
    <property type="match status" value="1"/>
</dbReference>
<keyword evidence="6" id="KW-1185">Reference proteome</keyword>
<comment type="caution">
    <text evidence="5">The sequence shown here is derived from an EMBL/GenBank/DDBJ whole genome shotgun (WGS) entry which is preliminary data.</text>
</comment>
<evidence type="ECO:0000256" key="3">
    <source>
        <dbReference type="ARBA" id="ARBA00022839"/>
    </source>
</evidence>
<reference evidence="5 6" key="1">
    <citation type="journal article" date="2018" name="Mol. Genet. Genomics">
        <title>The red deer Cervus elaphus genome CerEla1.0: sequencing, annotating, genes, and chromosomes.</title>
        <authorList>
            <person name="Bana N.A."/>
            <person name="Nyiri A."/>
            <person name="Nagy J."/>
            <person name="Frank K."/>
            <person name="Nagy T."/>
            <person name="Steger V."/>
            <person name="Schiller M."/>
            <person name="Lakatos P."/>
            <person name="Sugar L."/>
            <person name="Horn P."/>
            <person name="Barta E."/>
            <person name="Orosz L."/>
        </authorList>
    </citation>
    <scope>NUCLEOTIDE SEQUENCE [LARGE SCALE GENOMIC DNA]</scope>
    <source>
        <strain evidence="5">Hungarian</strain>
    </source>
</reference>
<sequence length="79" mass="8986">MSPKHSPILDSELFEMFQEIIEFPILKLNGRTMEIESTFHMYVQPVVHPQLTPFCTELTGIIQAMVDGQPSLQQVLEVG</sequence>
<dbReference type="InterPro" id="IPR036397">
    <property type="entry name" value="RNaseH_sf"/>
</dbReference>
<evidence type="ECO:0000313" key="6">
    <source>
        <dbReference type="Proteomes" id="UP000242450"/>
    </source>
</evidence>
<dbReference type="Proteomes" id="UP000242450">
    <property type="component" value="Chromosome 20"/>
</dbReference>
<evidence type="ECO:0000313" key="5">
    <source>
        <dbReference type="EMBL" id="OWK04779.1"/>
    </source>
</evidence>
<gene>
    <name evidence="5" type="ORF">Celaphus_00002625</name>
</gene>
<dbReference type="Gene3D" id="3.30.420.10">
    <property type="entry name" value="Ribonuclease H-like superfamily/Ribonuclease H"/>
    <property type="match status" value="1"/>
</dbReference>
<keyword evidence="1" id="KW-0540">Nuclease</keyword>
<dbReference type="GO" id="GO:0003676">
    <property type="term" value="F:nucleic acid binding"/>
    <property type="evidence" value="ECO:0007669"/>
    <property type="project" value="InterPro"/>
</dbReference>